<name>A0A7C1HV68_UNCKA</name>
<dbReference type="Pfam" id="PF01527">
    <property type="entry name" value="HTH_Tnp_1"/>
    <property type="match status" value="1"/>
</dbReference>
<sequence>MVKTYDARFKAQVVLETLNPNTTIESVRERYGIAKNTMIIWRKKFLENAHLAFKENKKETPSESPEELKRIIGELTVQNEILKKVSSLMN</sequence>
<gene>
    <name evidence="1" type="ORF">ENN92_00295</name>
</gene>
<dbReference type="AlphaFoldDB" id="A0A7C1HV68"/>
<evidence type="ECO:0000313" key="1">
    <source>
        <dbReference type="EMBL" id="HDQ88578.1"/>
    </source>
</evidence>
<proteinExistence type="predicted"/>
<evidence type="ECO:0008006" key="2">
    <source>
        <dbReference type="Google" id="ProtNLM"/>
    </source>
</evidence>
<organism evidence="1">
    <name type="scientific">candidate division WWE3 bacterium</name>
    <dbReference type="NCBI Taxonomy" id="2053526"/>
    <lineage>
        <taxon>Bacteria</taxon>
        <taxon>Katanobacteria</taxon>
    </lineage>
</organism>
<dbReference type="Proteomes" id="UP000886066">
    <property type="component" value="Unassembled WGS sequence"/>
</dbReference>
<accession>A0A7C1HV68</accession>
<dbReference type="InterPro" id="IPR036388">
    <property type="entry name" value="WH-like_DNA-bd_sf"/>
</dbReference>
<protein>
    <recommendedName>
        <fullName evidence="2">Transposase</fullName>
    </recommendedName>
</protein>
<dbReference type="EMBL" id="DSDM01000017">
    <property type="protein sequence ID" value="HDQ88578.1"/>
    <property type="molecule type" value="Genomic_DNA"/>
</dbReference>
<dbReference type="SUPFAM" id="SSF46689">
    <property type="entry name" value="Homeodomain-like"/>
    <property type="match status" value="1"/>
</dbReference>
<dbReference type="InterPro" id="IPR002514">
    <property type="entry name" value="Transposase_8"/>
</dbReference>
<dbReference type="GO" id="GO:0004803">
    <property type="term" value="F:transposase activity"/>
    <property type="evidence" value="ECO:0007669"/>
    <property type="project" value="InterPro"/>
</dbReference>
<dbReference type="GO" id="GO:0003677">
    <property type="term" value="F:DNA binding"/>
    <property type="evidence" value="ECO:0007669"/>
    <property type="project" value="InterPro"/>
</dbReference>
<dbReference type="GO" id="GO:0006313">
    <property type="term" value="P:DNA transposition"/>
    <property type="evidence" value="ECO:0007669"/>
    <property type="project" value="InterPro"/>
</dbReference>
<dbReference type="Gene3D" id="1.10.10.10">
    <property type="entry name" value="Winged helix-like DNA-binding domain superfamily/Winged helix DNA-binding domain"/>
    <property type="match status" value="1"/>
</dbReference>
<comment type="caution">
    <text evidence="1">The sequence shown here is derived from an EMBL/GenBank/DDBJ whole genome shotgun (WGS) entry which is preliminary data.</text>
</comment>
<dbReference type="InterPro" id="IPR009057">
    <property type="entry name" value="Homeodomain-like_sf"/>
</dbReference>
<reference evidence="1" key="1">
    <citation type="journal article" date="2020" name="mSystems">
        <title>Genome- and Community-Level Interaction Insights into Carbon Utilization and Element Cycling Functions of Hydrothermarchaeota in Hydrothermal Sediment.</title>
        <authorList>
            <person name="Zhou Z."/>
            <person name="Liu Y."/>
            <person name="Xu W."/>
            <person name="Pan J."/>
            <person name="Luo Z.H."/>
            <person name="Li M."/>
        </authorList>
    </citation>
    <scope>NUCLEOTIDE SEQUENCE [LARGE SCALE GENOMIC DNA]</scope>
    <source>
        <strain evidence="1">SpSt-1219</strain>
    </source>
</reference>